<dbReference type="HOGENOM" id="CLU_2265270_0_0_1"/>
<dbReference type="AlphaFoldDB" id="H0GTN1"/>
<evidence type="ECO:0000313" key="2">
    <source>
        <dbReference type="Proteomes" id="UP000009009"/>
    </source>
</evidence>
<organism evidence="1 2">
    <name type="scientific">Saccharomyces cerevisiae x Saccharomyces kudriavzevii (strain VIN7)</name>
    <name type="common">Yeast</name>
    <dbReference type="NCBI Taxonomy" id="1095631"/>
    <lineage>
        <taxon>Eukaryota</taxon>
        <taxon>Fungi</taxon>
        <taxon>Dikarya</taxon>
        <taxon>Ascomycota</taxon>
        <taxon>Saccharomycotina</taxon>
        <taxon>Saccharomycetes</taxon>
        <taxon>Saccharomycetales</taxon>
        <taxon>Saccharomycetaceae</taxon>
        <taxon>Saccharomyces</taxon>
    </lineage>
</organism>
<reference evidence="1 2" key="1">
    <citation type="journal article" date="2012" name="FEMS Yeast Res.">
        <title>The genome sequence of the wine yeast VIN7 reveals an allotriploid hybrid genome with Saccharomyces cerevisiae and Saccharomyces kudriavzevii origins.</title>
        <authorList>
            <person name="Borneman A.R."/>
            <person name="Desany B.A."/>
            <person name="Riches D."/>
            <person name="Affourtit J.P."/>
            <person name="Forgan A.H."/>
            <person name="Pretorius I.S."/>
            <person name="Egholm M."/>
            <person name="Chambers P.J."/>
        </authorList>
    </citation>
    <scope>NUCLEOTIDE SEQUENCE [LARGE SCALE GENOMIC DNA]</scope>
    <source>
        <strain evidence="1 2">VIN7</strain>
    </source>
</reference>
<dbReference type="EMBL" id="AGVY01000186">
    <property type="protein sequence ID" value="EHN02850.1"/>
    <property type="molecule type" value="Genomic_DNA"/>
</dbReference>
<evidence type="ECO:0000313" key="1">
    <source>
        <dbReference type="EMBL" id="EHN02850.1"/>
    </source>
</evidence>
<dbReference type="Proteomes" id="UP000009009">
    <property type="component" value="Unassembled WGS sequence"/>
</dbReference>
<comment type="caution">
    <text evidence="1">The sequence shown here is derived from an EMBL/GenBank/DDBJ whole genome shotgun (WGS) entry which is preliminary data.</text>
</comment>
<keyword evidence="2" id="KW-1185">Reference proteome</keyword>
<name>H0GTN1_SACCK</name>
<sequence>MRCGQTSSAMEGKVEVRVSSDLKQCSWSSAGSSDWRKKKISQVNPSSLSLCFSCPFSCSVLNGSRYSHFLSPTLLYSLYPFIVFPLPAFSHGGKNVEYGIMKT</sequence>
<proteinExistence type="predicted"/>
<protein>
    <submittedName>
        <fullName evidence="1">Uncharacterized protein</fullName>
    </submittedName>
</protein>
<accession>H0GTN1</accession>
<gene>
    <name evidence="1" type="ORF">VIN7_6618</name>
</gene>